<reference evidence="2 3" key="1">
    <citation type="submission" date="2017-10" db="EMBL/GenBank/DDBJ databases">
        <title>Bacillus sp. nov., a halophilic bacterium isolated from a Keqin Lake.</title>
        <authorList>
            <person name="Wang H."/>
        </authorList>
    </citation>
    <scope>NUCLEOTIDE SEQUENCE [LARGE SCALE GENOMIC DNA]</scope>
    <source>
        <strain evidence="2 3">KCTC 13187</strain>
    </source>
</reference>
<dbReference type="PANTHER" id="PTHR30304">
    <property type="entry name" value="D-TAGATOSE-1,6-BISPHOSPHATE ALDOLASE"/>
    <property type="match status" value="1"/>
</dbReference>
<dbReference type="Pfam" id="PF01116">
    <property type="entry name" value="F_bP_aldolase"/>
    <property type="match status" value="1"/>
</dbReference>
<dbReference type="AlphaFoldDB" id="A0A3A9K6J2"/>
<dbReference type="GO" id="GO:0016832">
    <property type="term" value="F:aldehyde-lyase activity"/>
    <property type="evidence" value="ECO:0007669"/>
    <property type="project" value="InterPro"/>
</dbReference>
<dbReference type="Gene3D" id="3.20.20.70">
    <property type="entry name" value="Aldolase class I"/>
    <property type="match status" value="1"/>
</dbReference>
<accession>A0A3A9K6J2</accession>
<dbReference type="EMBL" id="PDOE01000006">
    <property type="protein sequence ID" value="RKL66490.1"/>
    <property type="molecule type" value="Genomic_DNA"/>
</dbReference>
<dbReference type="InterPro" id="IPR050246">
    <property type="entry name" value="Class_II_FBP_aldolase"/>
</dbReference>
<evidence type="ECO:0000313" key="3">
    <source>
        <dbReference type="Proteomes" id="UP000281498"/>
    </source>
</evidence>
<dbReference type="GO" id="GO:0005975">
    <property type="term" value="P:carbohydrate metabolic process"/>
    <property type="evidence" value="ECO:0007669"/>
    <property type="project" value="InterPro"/>
</dbReference>
<proteinExistence type="predicted"/>
<dbReference type="InterPro" id="IPR000771">
    <property type="entry name" value="FBA_II"/>
</dbReference>
<keyword evidence="3" id="KW-1185">Reference proteome</keyword>
<comment type="caution">
    <text evidence="2">The sequence shown here is derived from an EMBL/GenBank/DDBJ whole genome shotgun (WGS) entry which is preliminary data.</text>
</comment>
<dbReference type="InterPro" id="IPR013785">
    <property type="entry name" value="Aldolase_TIM"/>
</dbReference>
<evidence type="ECO:0008006" key="4">
    <source>
        <dbReference type="Google" id="ProtNLM"/>
    </source>
</evidence>
<sequence length="165" mass="17458">MVEAAHAVGVSVEGELGAIGGTEDGLSVSEEDAMLADPDEAIYFWNETKVDAMAIAVGTAHGIYKKEPKIQLDNIHKVAESIGVSVVLHGGSGVPDQQIVDAISMGVGKINVNTESCVAYTNAVHKYLQANPDAFDPRAYQGAGREAMKNIVRNKMQLFGSNSKV</sequence>
<dbReference type="OrthoDB" id="9803995at2"/>
<dbReference type="PANTHER" id="PTHR30304:SF0">
    <property type="entry name" value="D-TAGATOSE-1,6-BISPHOSPHATE ALDOLASE SUBUNIT GATY-RELATED"/>
    <property type="match status" value="1"/>
</dbReference>
<dbReference type="Proteomes" id="UP000281498">
    <property type="component" value="Unassembled WGS sequence"/>
</dbReference>
<dbReference type="PROSITE" id="PS00806">
    <property type="entry name" value="ALDOLASE_CLASS_II_2"/>
    <property type="match status" value="1"/>
</dbReference>
<comment type="cofactor">
    <cofactor evidence="1">
        <name>Zn(2+)</name>
        <dbReference type="ChEBI" id="CHEBI:29105"/>
    </cofactor>
</comment>
<dbReference type="RefSeq" id="WP_110935770.1">
    <property type="nucleotide sequence ID" value="NZ_KZ614146.1"/>
</dbReference>
<organism evidence="2 3">
    <name type="scientific">Salipaludibacillus neizhouensis</name>
    <dbReference type="NCBI Taxonomy" id="885475"/>
    <lineage>
        <taxon>Bacteria</taxon>
        <taxon>Bacillati</taxon>
        <taxon>Bacillota</taxon>
        <taxon>Bacilli</taxon>
        <taxon>Bacillales</taxon>
        <taxon>Bacillaceae</taxon>
    </lineage>
</organism>
<evidence type="ECO:0000313" key="2">
    <source>
        <dbReference type="EMBL" id="RKL66490.1"/>
    </source>
</evidence>
<dbReference type="GO" id="GO:0008270">
    <property type="term" value="F:zinc ion binding"/>
    <property type="evidence" value="ECO:0007669"/>
    <property type="project" value="InterPro"/>
</dbReference>
<name>A0A3A9K6J2_9BACI</name>
<evidence type="ECO:0000256" key="1">
    <source>
        <dbReference type="ARBA" id="ARBA00001947"/>
    </source>
</evidence>
<dbReference type="SUPFAM" id="SSF51569">
    <property type="entry name" value="Aldolase"/>
    <property type="match status" value="1"/>
</dbReference>
<protein>
    <recommendedName>
        <fullName evidence="4">Fructose-bisphosphate aldolase</fullName>
    </recommendedName>
</protein>
<gene>
    <name evidence="2" type="ORF">CR203_14410</name>
</gene>